<evidence type="ECO:0000313" key="1">
    <source>
        <dbReference type="EMBL" id="OQP88402.1"/>
    </source>
</evidence>
<organism evidence="1 2">
    <name type="scientific">Xaviernesmea rhizosphaerae</name>
    <dbReference type="NCBI Taxonomy" id="1672749"/>
    <lineage>
        <taxon>Bacteria</taxon>
        <taxon>Pseudomonadati</taxon>
        <taxon>Pseudomonadota</taxon>
        <taxon>Alphaproteobacteria</taxon>
        <taxon>Hyphomicrobiales</taxon>
        <taxon>Rhizobiaceae</taxon>
        <taxon>Rhizobium/Agrobacterium group</taxon>
        <taxon>Xaviernesmea</taxon>
    </lineage>
</organism>
<dbReference type="Proteomes" id="UP000192652">
    <property type="component" value="Unassembled WGS sequence"/>
</dbReference>
<dbReference type="Gene3D" id="3.10.450.530">
    <property type="entry name" value="Ribonuclease toxin, BrnT, of type II toxin-antitoxin system"/>
    <property type="match status" value="1"/>
</dbReference>
<name>A0ABX3PJL6_9HYPH</name>
<proteinExistence type="predicted"/>
<dbReference type="RefSeq" id="WP_081173541.1">
    <property type="nucleotide sequence ID" value="NZ_MSPX01000001.1"/>
</dbReference>
<dbReference type="EMBL" id="MSPX01000001">
    <property type="protein sequence ID" value="OQP88402.1"/>
    <property type="molecule type" value="Genomic_DNA"/>
</dbReference>
<reference evidence="1 2" key="1">
    <citation type="journal article" date="2017" name="Antonie Van Leeuwenhoek">
        <title>Rhizobium rhizosphaerae sp. nov., a novel species isolated from rice rhizosphere.</title>
        <authorList>
            <person name="Zhao J.J."/>
            <person name="Zhang J."/>
            <person name="Zhang R.J."/>
            <person name="Zhang C.W."/>
            <person name="Yin H.Q."/>
            <person name="Zhang X.X."/>
        </authorList>
    </citation>
    <scope>NUCLEOTIDE SEQUENCE [LARGE SCALE GENOMIC DNA]</scope>
    <source>
        <strain evidence="1 2">RD15</strain>
    </source>
</reference>
<keyword evidence="2" id="KW-1185">Reference proteome</keyword>
<dbReference type="InterPro" id="IPR038573">
    <property type="entry name" value="BrnT_sf"/>
</dbReference>
<evidence type="ECO:0000313" key="2">
    <source>
        <dbReference type="Proteomes" id="UP000192652"/>
    </source>
</evidence>
<evidence type="ECO:0008006" key="3">
    <source>
        <dbReference type="Google" id="ProtNLM"/>
    </source>
</evidence>
<comment type="caution">
    <text evidence="1">The sequence shown here is derived from an EMBL/GenBank/DDBJ whole genome shotgun (WGS) entry which is preliminary data.</text>
</comment>
<protein>
    <recommendedName>
        <fullName evidence="3">BrnT family toxin</fullName>
    </recommendedName>
</protein>
<dbReference type="InterPro" id="IPR007460">
    <property type="entry name" value="BrnT_toxin"/>
</dbReference>
<sequence length="94" mass="10730">MTVVSGFLWDQGNWPKCGKHGLSQTEIESLFEIGPSIFPDPSEHEERLRAIGKTDGGRYAFVVFVLREVDGALWIRPISARFMHAKEIRHYEQG</sequence>
<accession>A0ABX3PJL6</accession>
<dbReference type="Pfam" id="PF04365">
    <property type="entry name" value="BrnT_toxin"/>
    <property type="match status" value="1"/>
</dbReference>
<gene>
    <name evidence="1" type="ORF">BTR14_02945</name>
</gene>